<dbReference type="Gene3D" id="3.30.300.30">
    <property type="match status" value="1"/>
</dbReference>
<feature type="domain" description="AMP-binding enzyme C-terminal" evidence="4">
    <location>
        <begin position="416"/>
        <end position="491"/>
    </location>
</feature>
<dbReference type="NCBIfam" id="NF004837">
    <property type="entry name" value="PRK06187.1"/>
    <property type="match status" value="1"/>
</dbReference>
<name>A0A364K457_9BACL</name>
<evidence type="ECO:0000313" key="5">
    <source>
        <dbReference type="EMBL" id="RAL24142.1"/>
    </source>
</evidence>
<organism evidence="5 6">
    <name type="scientific">Thermoflavimicrobium daqui</name>
    <dbReference type="NCBI Taxonomy" id="2137476"/>
    <lineage>
        <taxon>Bacteria</taxon>
        <taxon>Bacillati</taxon>
        <taxon>Bacillota</taxon>
        <taxon>Bacilli</taxon>
        <taxon>Bacillales</taxon>
        <taxon>Thermoactinomycetaceae</taxon>
        <taxon>Thermoflavimicrobium</taxon>
    </lineage>
</organism>
<dbReference type="InterPro" id="IPR000873">
    <property type="entry name" value="AMP-dep_synth/lig_dom"/>
</dbReference>
<dbReference type="FunFam" id="3.30.300.30:FF:000008">
    <property type="entry name" value="2,3-dihydroxybenzoate-AMP ligase"/>
    <property type="match status" value="1"/>
</dbReference>
<keyword evidence="2" id="KW-0436">Ligase</keyword>
<sequence length="504" mass="56627">MLLGNLLVDRVRVTPNLEAIVDPQNRSTYEELNTRVNQLANGLINLGVQSGDRVAILSKNCQDMLIVYYALWKIGAILVPLNTRLNVEELCYMLENCQAKVVIYDEDYKECCDRLREISSIHFMINMGNENNLDDFHLHTIIDQGSSEEPFCDIQPIDPAVIIYTSGTTGRPKGVVHSHVSLFENALGSLLSGSYREGDRYLVPLPLFHISGLIITLMSVLHGMTMLTMSEFNPVYTWEIIEKERITMMTAVPIMLKVMYQVPGWIERDISSLRFISSGGTFVPEELIRAYHEFGISILQVYGCTEHGIATAYRSDRMGMDKCHTMGREIHFTKAKIVSPITGEVLPPGKVGEIALKGSHSIIGYWDNPEETAKALKDGWLYTGDLGKIDKDGYLTVVDRLKDMFVCGGENVYPAEVEAILLALKGVKEVAVVGVPDDKLGEAPRVFIVKEPNSDLRKEDILKYCYGRLALFKCGEEVQFIDQMPRNTIGKVDKKILREKYLSS</sequence>
<dbReference type="Proteomes" id="UP000251213">
    <property type="component" value="Unassembled WGS sequence"/>
</dbReference>
<dbReference type="Gene3D" id="3.40.50.12780">
    <property type="entry name" value="N-terminal domain of ligase-like"/>
    <property type="match status" value="1"/>
</dbReference>
<reference evidence="5 6" key="2">
    <citation type="submission" date="2018-06" db="EMBL/GenBank/DDBJ databases">
        <authorList>
            <person name="Zhirakovskaya E."/>
        </authorList>
    </citation>
    <scope>NUCLEOTIDE SEQUENCE [LARGE SCALE GENOMIC DNA]</scope>
    <source>
        <strain evidence="5 6">FBKL4.011</strain>
    </source>
</reference>
<feature type="domain" description="AMP-dependent synthetase/ligase" evidence="3">
    <location>
        <begin position="10"/>
        <end position="366"/>
    </location>
</feature>
<dbReference type="RefSeq" id="WP_113659135.1">
    <property type="nucleotide sequence ID" value="NZ_KZ845667.1"/>
</dbReference>
<reference evidence="5 6" key="1">
    <citation type="submission" date="2018-06" db="EMBL/GenBank/DDBJ databases">
        <title>Thermoflavimicrobium daqus sp. nov., a thermophilic microbe isolated from Moutai-flavour Daqu.</title>
        <authorList>
            <person name="Wang X."/>
            <person name="Zhou H."/>
        </authorList>
    </citation>
    <scope>NUCLEOTIDE SEQUENCE [LARGE SCALE GENOMIC DNA]</scope>
    <source>
        <strain evidence="5 6">FBKL4.011</strain>
    </source>
</reference>
<evidence type="ECO:0000259" key="4">
    <source>
        <dbReference type="Pfam" id="PF13193"/>
    </source>
</evidence>
<dbReference type="InterPro" id="IPR025110">
    <property type="entry name" value="AMP-bd_C"/>
</dbReference>
<dbReference type="InterPro" id="IPR045851">
    <property type="entry name" value="AMP-bd_C_sf"/>
</dbReference>
<dbReference type="PANTHER" id="PTHR43201:SF5">
    <property type="entry name" value="MEDIUM-CHAIN ACYL-COA LIGASE ACSF2, MITOCHONDRIAL"/>
    <property type="match status" value="1"/>
</dbReference>
<dbReference type="EMBL" id="QJKK01000005">
    <property type="protein sequence ID" value="RAL24142.1"/>
    <property type="molecule type" value="Genomic_DNA"/>
</dbReference>
<dbReference type="PANTHER" id="PTHR43201">
    <property type="entry name" value="ACYL-COA SYNTHETASE"/>
    <property type="match status" value="1"/>
</dbReference>
<keyword evidence="6" id="KW-1185">Reference proteome</keyword>
<dbReference type="AlphaFoldDB" id="A0A364K457"/>
<dbReference type="InterPro" id="IPR042099">
    <property type="entry name" value="ANL_N_sf"/>
</dbReference>
<dbReference type="PROSITE" id="PS00455">
    <property type="entry name" value="AMP_BINDING"/>
    <property type="match status" value="1"/>
</dbReference>
<protein>
    <submittedName>
        <fullName evidence="5">AMP-dependent synthetase</fullName>
    </submittedName>
</protein>
<accession>A0A364K457</accession>
<dbReference type="GO" id="GO:0006631">
    <property type="term" value="P:fatty acid metabolic process"/>
    <property type="evidence" value="ECO:0007669"/>
    <property type="project" value="TreeGrafter"/>
</dbReference>
<gene>
    <name evidence="5" type="ORF">DL897_10665</name>
</gene>
<dbReference type="OrthoDB" id="9757771at2"/>
<comment type="caution">
    <text evidence="5">The sequence shown here is derived from an EMBL/GenBank/DDBJ whole genome shotgun (WGS) entry which is preliminary data.</text>
</comment>
<dbReference type="InterPro" id="IPR020845">
    <property type="entry name" value="AMP-binding_CS"/>
</dbReference>
<dbReference type="GO" id="GO:0031956">
    <property type="term" value="F:medium-chain fatty acid-CoA ligase activity"/>
    <property type="evidence" value="ECO:0007669"/>
    <property type="project" value="TreeGrafter"/>
</dbReference>
<dbReference type="SUPFAM" id="SSF56801">
    <property type="entry name" value="Acetyl-CoA synthetase-like"/>
    <property type="match status" value="1"/>
</dbReference>
<evidence type="ECO:0000256" key="2">
    <source>
        <dbReference type="ARBA" id="ARBA00022598"/>
    </source>
</evidence>
<evidence type="ECO:0000256" key="1">
    <source>
        <dbReference type="ARBA" id="ARBA00006432"/>
    </source>
</evidence>
<proteinExistence type="inferred from homology"/>
<evidence type="ECO:0000259" key="3">
    <source>
        <dbReference type="Pfam" id="PF00501"/>
    </source>
</evidence>
<comment type="similarity">
    <text evidence="1">Belongs to the ATP-dependent AMP-binding enzyme family.</text>
</comment>
<dbReference type="Pfam" id="PF00501">
    <property type="entry name" value="AMP-binding"/>
    <property type="match status" value="1"/>
</dbReference>
<evidence type="ECO:0000313" key="6">
    <source>
        <dbReference type="Proteomes" id="UP000251213"/>
    </source>
</evidence>
<dbReference type="Pfam" id="PF13193">
    <property type="entry name" value="AMP-binding_C"/>
    <property type="match status" value="1"/>
</dbReference>